<sequence>MQQTKLKLTISAHSTVALDSLIEKVVSDPLNYDTDADKLHMAALNEILFIIKPKICFFEPKYKLKLSATQCFALRLLFLYTDIIGEHFKNEMLQICNTIHQSFSKN</sequence>
<reference evidence="2" key="1">
    <citation type="journal article" date="2019" name="Int. J. Syst. Evol. Microbiol.">
        <title>The Global Catalogue of Microorganisms (GCM) 10K type strain sequencing project: providing services to taxonomists for standard genome sequencing and annotation.</title>
        <authorList>
            <consortium name="The Broad Institute Genomics Platform"/>
            <consortium name="The Broad Institute Genome Sequencing Center for Infectious Disease"/>
            <person name="Wu L."/>
            <person name="Ma J."/>
        </authorList>
    </citation>
    <scope>NUCLEOTIDE SEQUENCE [LARGE SCALE GENOMIC DNA]</scope>
    <source>
        <strain evidence="2">CECT 8289</strain>
    </source>
</reference>
<accession>A0ABV8QRH0</accession>
<keyword evidence="2" id="KW-1185">Reference proteome</keyword>
<dbReference type="EMBL" id="JBHSCZ010000001">
    <property type="protein sequence ID" value="MFC4262443.1"/>
    <property type="molecule type" value="Genomic_DNA"/>
</dbReference>
<proteinExistence type="predicted"/>
<dbReference type="RefSeq" id="WP_379707854.1">
    <property type="nucleotide sequence ID" value="NZ_JBHSCZ010000001.1"/>
</dbReference>
<gene>
    <name evidence="1" type="ORF">ACFOWM_06125</name>
</gene>
<protein>
    <submittedName>
        <fullName evidence="1">Uncharacterized protein</fullName>
    </submittedName>
</protein>
<name>A0ABV8QRH0_9BACT</name>
<organism evidence="1 2">
    <name type="scientific">Ferruginibacter yonginensis</name>
    <dbReference type="NCBI Taxonomy" id="1310416"/>
    <lineage>
        <taxon>Bacteria</taxon>
        <taxon>Pseudomonadati</taxon>
        <taxon>Bacteroidota</taxon>
        <taxon>Chitinophagia</taxon>
        <taxon>Chitinophagales</taxon>
        <taxon>Chitinophagaceae</taxon>
        <taxon>Ferruginibacter</taxon>
    </lineage>
</organism>
<comment type="caution">
    <text evidence="1">The sequence shown here is derived from an EMBL/GenBank/DDBJ whole genome shotgun (WGS) entry which is preliminary data.</text>
</comment>
<dbReference type="Proteomes" id="UP001595907">
    <property type="component" value="Unassembled WGS sequence"/>
</dbReference>
<evidence type="ECO:0000313" key="2">
    <source>
        <dbReference type="Proteomes" id="UP001595907"/>
    </source>
</evidence>
<evidence type="ECO:0000313" key="1">
    <source>
        <dbReference type="EMBL" id="MFC4262443.1"/>
    </source>
</evidence>